<evidence type="ECO:0000256" key="3">
    <source>
        <dbReference type="ARBA" id="ARBA00022801"/>
    </source>
</evidence>
<keyword evidence="3" id="KW-0378">Hydrolase</keyword>
<name>K0TEV7_THAOC</name>
<dbReference type="Gene3D" id="2.40.30.270">
    <property type="match status" value="1"/>
</dbReference>
<dbReference type="GO" id="GO:0005524">
    <property type="term" value="F:ATP binding"/>
    <property type="evidence" value="ECO:0007669"/>
    <property type="project" value="UniProtKB-KW"/>
</dbReference>
<comment type="similarity">
    <text evidence="1">Belongs to the DNA2/NAM7 helicase family.</text>
</comment>
<feature type="domain" description="DNA2/NAM7 helicase-like C-terminal" evidence="7">
    <location>
        <begin position="570"/>
        <end position="764"/>
    </location>
</feature>
<evidence type="ECO:0000256" key="2">
    <source>
        <dbReference type="ARBA" id="ARBA00022741"/>
    </source>
</evidence>
<accession>K0TEV7</accession>
<reference evidence="8 9" key="1">
    <citation type="journal article" date="2012" name="Genome Biol.">
        <title>Genome and low-iron response of an oceanic diatom adapted to chronic iron limitation.</title>
        <authorList>
            <person name="Lommer M."/>
            <person name="Specht M."/>
            <person name="Roy A.S."/>
            <person name="Kraemer L."/>
            <person name="Andreson R."/>
            <person name="Gutowska M.A."/>
            <person name="Wolf J."/>
            <person name="Bergner S.V."/>
            <person name="Schilhabel M.B."/>
            <person name="Klostermeier U.C."/>
            <person name="Beiko R.G."/>
            <person name="Rosenstiel P."/>
            <person name="Hippler M."/>
            <person name="Laroche J."/>
        </authorList>
    </citation>
    <scope>NUCLEOTIDE SEQUENCE [LARGE SCALE GENOMIC DNA]</scope>
    <source>
        <strain evidence="8 9">CCMP1005</strain>
    </source>
</reference>
<dbReference type="FunFam" id="3.40.50.300:FF:000326">
    <property type="entry name" value="P-loop containing nucleoside triphosphate hydrolase"/>
    <property type="match status" value="1"/>
</dbReference>
<sequence>MASVQTQIKVYGLLWQPPRFARDSAPSCARSGFAGGTAARRVATCGTHVDRTKDIIEPWEKGVTRTEWTELDGQRTIGANMWRSLVIFVAVSLESGLSLRTRTSTPHVVRSSVSSQRETHSIEHTYQQLVNSYSSLWQNLLQREFQDTAAELRQRRKTYTRLQLESSGLAIFSATASPESELYGEKIVRVTVDSMGDKKLRNKYKAGDTLLITPQISFRGKEIVPREGIVTDVGTDYINLGVGNSWPVGLMELRKHDSYRVRLDRSLSNVPLKVQLLALDELRKENAGVVARELVQLFYKQNVSLKSDQNSEKDYALHDEQLVTTILDEVSRDIEFKPNESQREAVVWALSRRLGLIRGPPGTGKTRVAALLIATACALRPDSVEEDTEERETPRRVLAVTHSNGAADVLLQALLNIGLPAVRAGRAANVSPSLQYRTIAALSEQMPDVVRLRQRASDTRLEHDERQSSLYDARQCQDEAQTVIARSAQVVVASCIGAAQLMSSLGTSKDDAPLFDLVVLDEAGQTTEPALISAVTASKANQVVLIGDTKQLPPTVTSQDAELRRTVGISPMERLLMNGVEEFTLREQYRMPACLLRHPNHYFYDSVVKCATDPADEPDPPRGFPWPNTKEPLAFVEIGNDSEIVHNFGGRSNPLEVDIIMEIVKRVVRAGEIETQNLSIISPYSKQVQLIKTHLANASLLSRHDYSGVRVGTVDSFQGQETDLAIFSCVRSNLMKELGFLRDARRLNVAITRARRGLIVVGDPKPLRTCKHWSALYKSCTDRGCIISSTDYHLRKDSDQDDDGEEGFECQSQLDRALSLDLNLDDELYGLFS</sequence>
<dbReference type="AlphaFoldDB" id="K0TEV7"/>
<evidence type="ECO:0000313" key="9">
    <source>
        <dbReference type="Proteomes" id="UP000266841"/>
    </source>
</evidence>
<dbReference type="CDD" id="cd18808">
    <property type="entry name" value="SF1_C_Upf1"/>
    <property type="match status" value="1"/>
</dbReference>
<evidence type="ECO:0000259" key="7">
    <source>
        <dbReference type="Pfam" id="PF13087"/>
    </source>
</evidence>
<dbReference type="GO" id="GO:0016787">
    <property type="term" value="F:hydrolase activity"/>
    <property type="evidence" value="ECO:0007669"/>
    <property type="project" value="UniProtKB-KW"/>
</dbReference>
<keyword evidence="4" id="KW-0347">Helicase</keyword>
<dbReference type="SUPFAM" id="SSF52540">
    <property type="entry name" value="P-loop containing nucleoside triphosphate hydrolases"/>
    <property type="match status" value="1"/>
</dbReference>
<proteinExistence type="inferred from homology"/>
<dbReference type="PANTHER" id="PTHR43788">
    <property type="entry name" value="DNA2/NAM7 HELICASE FAMILY MEMBER"/>
    <property type="match status" value="1"/>
</dbReference>
<evidence type="ECO:0000256" key="1">
    <source>
        <dbReference type="ARBA" id="ARBA00007913"/>
    </source>
</evidence>
<dbReference type="EMBL" id="AGNL01002637">
    <property type="protein sequence ID" value="EJK75950.1"/>
    <property type="molecule type" value="Genomic_DNA"/>
</dbReference>
<dbReference type="Gene3D" id="3.40.50.300">
    <property type="entry name" value="P-loop containing nucleotide triphosphate hydrolases"/>
    <property type="match status" value="2"/>
</dbReference>
<dbReference type="InterPro" id="IPR041677">
    <property type="entry name" value="DNA2/NAM7_AAA_11"/>
</dbReference>
<dbReference type="Pfam" id="PF13086">
    <property type="entry name" value="AAA_11"/>
    <property type="match status" value="1"/>
</dbReference>
<dbReference type="Proteomes" id="UP000266841">
    <property type="component" value="Unassembled WGS sequence"/>
</dbReference>
<dbReference type="GO" id="GO:0043139">
    <property type="term" value="F:5'-3' DNA helicase activity"/>
    <property type="evidence" value="ECO:0007669"/>
    <property type="project" value="TreeGrafter"/>
</dbReference>
<feature type="domain" description="DNA2/NAM7 helicase helicase" evidence="6">
    <location>
        <begin position="458"/>
        <end position="559"/>
    </location>
</feature>
<dbReference type="InterPro" id="IPR047187">
    <property type="entry name" value="SF1_C_Upf1"/>
</dbReference>
<dbReference type="OMA" id="TIGANMW"/>
<keyword evidence="9" id="KW-1185">Reference proteome</keyword>
<evidence type="ECO:0008006" key="10">
    <source>
        <dbReference type="Google" id="ProtNLM"/>
    </source>
</evidence>
<organism evidence="8 9">
    <name type="scientific">Thalassiosira oceanica</name>
    <name type="common">Marine diatom</name>
    <dbReference type="NCBI Taxonomy" id="159749"/>
    <lineage>
        <taxon>Eukaryota</taxon>
        <taxon>Sar</taxon>
        <taxon>Stramenopiles</taxon>
        <taxon>Ochrophyta</taxon>
        <taxon>Bacillariophyta</taxon>
        <taxon>Coscinodiscophyceae</taxon>
        <taxon>Thalassiosirophycidae</taxon>
        <taxon>Thalassiosirales</taxon>
        <taxon>Thalassiosiraceae</taxon>
        <taxon>Thalassiosira</taxon>
    </lineage>
</organism>
<dbReference type="PANTHER" id="PTHR43788:SF16">
    <property type="entry name" value="HELICASE WITH ZINC FINGER 2"/>
    <property type="match status" value="1"/>
</dbReference>
<dbReference type="InterPro" id="IPR027417">
    <property type="entry name" value="P-loop_NTPase"/>
</dbReference>
<keyword evidence="5" id="KW-0067">ATP-binding</keyword>
<dbReference type="InterPro" id="IPR041679">
    <property type="entry name" value="DNA2/NAM7-like_C"/>
</dbReference>
<dbReference type="InterPro" id="IPR050534">
    <property type="entry name" value="Coronavir_polyprotein_1ab"/>
</dbReference>
<dbReference type="OrthoDB" id="201314at2759"/>
<dbReference type="GO" id="GO:0005694">
    <property type="term" value="C:chromosome"/>
    <property type="evidence" value="ECO:0007669"/>
    <property type="project" value="UniProtKB-ARBA"/>
</dbReference>
<evidence type="ECO:0000256" key="5">
    <source>
        <dbReference type="ARBA" id="ARBA00022840"/>
    </source>
</evidence>
<dbReference type="Pfam" id="PF13087">
    <property type="entry name" value="AAA_12"/>
    <property type="match status" value="1"/>
</dbReference>
<comment type="caution">
    <text evidence="8">The sequence shown here is derived from an EMBL/GenBank/DDBJ whole genome shotgun (WGS) entry which is preliminary data.</text>
</comment>
<dbReference type="eggNOG" id="KOG1802">
    <property type="taxonomic scope" value="Eukaryota"/>
</dbReference>
<evidence type="ECO:0000259" key="6">
    <source>
        <dbReference type="Pfam" id="PF13086"/>
    </source>
</evidence>
<evidence type="ECO:0000313" key="8">
    <source>
        <dbReference type="EMBL" id="EJK75950.1"/>
    </source>
</evidence>
<gene>
    <name evidence="8" type="ORF">THAOC_02313</name>
</gene>
<keyword evidence="2" id="KW-0547">Nucleotide-binding</keyword>
<evidence type="ECO:0000256" key="4">
    <source>
        <dbReference type="ARBA" id="ARBA00022806"/>
    </source>
</evidence>
<protein>
    <recommendedName>
        <fullName evidence="10">AAA+ ATPase domain-containing protein</fullName>
    </recommendedName>
</protein>